<accession>A0A6J7VX10</accession>
<evidence type="ECO:0000313" key="3">
    <source>
        <dbReference type="EMBL" id="CAB5117426.1"/>
    </source>
</evidence>
<sequence>MQARTGIMHITGEVGGSPVRTGVSVLDIGSGMWLALGVLAAIVKRDRTGVGSLVETSLYETGVTWVSYHLAAHELTGQSSVRSGSGHPTFAPYGIFKTKTGDICIGVGNDNIFAKLATGIGRPDLTTNVRFLKNVDRVTHSDELKIEIENALSFENSEYWTQHLAELGVPVDSVVPPEAIFEDPQAKAVEILIDYPDSASGITSIPGLPLRFDGKRPQVRKTAPHRK</sequence>
<evidence type="ECO:0000256" key="2">
    <source>
        <dbReference type="SAM" id="Phobius"/>
    </source>
</evidence>
<dbReference type="PANTHER" id="PTHR48207:SF3">
    <property type="entry name" value="SUCCINATE--HYDROXYMETHYLGLUTARATE COA-TRANSFERASE"/>
    <property type="match status" value="1"/>
</dbReference>
<gene>
    <name evidence="3" type="ORF">UFOPK4410_00850</name>
</gene>
<dbReference type="GO" id="GO:0008410">
    <property type="term" value="F:CoA-transferase activity"/>
    <property type="evidence" value="ECO:0007669"/>
    <property type="project" value="TreeGrafter"/>
</dbReference>
<dbReference type="Gene3D" id="3.40.50.10540">
    <property type="entry name" value="Crotonobetainyl-coa:carnitine coa-transferase, domain 1"/>
    <property type="match status" value="1"/>
</dbReference>
<reference evidence="3" key="1">
    <citation type="submission" date="2020-05" db="EMBL/GenBank/DDBJ databases">
        <authorList>
            <person name="Chiriac C."/>
            <person name="Salcher M."/>
            <person name="Ghai R."/>
            <person name="Kavagutti S V."/>
        </authorList>
    </citation>
    <scope>NUCLEOTIDE SEQUENCE</scope>
</reference>
<dbReference type="SUPFAM" id="SSF89796">
    <property type="entry name" value="CoA-transferase family III (CaiB/BaiF)"/>
    <property type="match status" value="1"/>
</dbReference>
<feature type="transmembrane region" description="Helical" evidence="2">
    <location>
        <begin position="23"/>
        <end position="43"/>
    </location>
</feature>
<protein>
    <submittedName>
        <fullName evidence="3">Unannotated protein</fullName>
    </submittedName>
</protein>
<organism evidence="3">
    <name type="scientific">freshwater metagenome</name>
    <dbReference type="NCBI Taxonomy" id="449393"/>
    <lineage>
        <taxon>unclassified sequences</taxon>
        <taxon>metagenomes</taxon>
        <taxon>ecological metagenomes</taxon>
    </lineage>
</organism>
<dbReference type="PANTHER" id="PTHR48207">
    <property type="entry name" value="SUCCINATE--HYDROXYMETHYLGLUTARATE COA-TRANSFERASE"/>
    <property type="match status" value="1"/>
</dbReference>
<name>A0A6J7VX10_9ZZZZ</name>
<keyword evidence="1" id="KW-0808">Transferase</keyword>
<keyword evidence="2" id="KW-0472">Membrane</keyword>
<keyword evidence="2" id="KW-0812">Transmembrane</keyword>
<evidence type="ECO:0000256" key="1">
    <source>
        <dbReference type="ARBA" id="ARBA00022679"/>
    </source>
</evidence>
<keyword evidence="2" id="KW-1133">Transmembrane helix</keyword>
<dbReference type="Pfam" id="PF02515">
    <property type="entry name" value="CoA_transf_3"/>
    <property type="match status" value="1"/>
</dbReference>
<proteinExistence type="predicted"/>
<dbReference type="Gene3D" id="3.30.1540.10">
    <property type="entry name" value="formyl-coa transferase, domain 3"/>
    <property type="match status" value="1"/>
</dbReference>
<dbReference type="EMBL" id="CAFBRV010000080">
    <property type="protein sequence ID" value="CAB5117426.1"/>
    <property type="molecule type" value="Genomic_DNA"/>
</dbReference>
<dbReference type="InterPro" id="IPR003673">
    <property type="entry name" value="CoA-Trfase_fam_III"/>
</dbReference>
<dbReference type="InterPro" id="IPR023606">
    <property type="entry name" value="CoA-Trfase_III_dom_1_sf"/>
</dbReference>
<dbReference type="InterPro" id="IPR044855">
    <property type="entry name" value="CoA-Trfase_III_dom3_sf"/>
</dbReference>
<dbReference type="AlphaFoldDB" id="A0A6J7VX10"/>
<dbReference type="InterPro" id="IPR050483">
    <property type="entry name" value="CoA-transferase_III_domain"/>
</dbReference>